<evidence type="ECO:0000313" key="1">
    <source>
        <dbReference type="EMBL" id="PWA43170.1"/>
    </source>
</evidence>
<dbReference type="Proteomes" id="UP000245207">
    <property type="component" value="Unassembled WGS sequence"/>
</dbReference>
<organism evidence="1 2">
    <name type="scientific">Artemisia annua</name>
    <name type="common">Sweet wormwood</name>
    <dbReference type="NCBI Taxonomy" id="35608"/>
    <lineage>
        <taxon>Eukaryota</taxon>
        <taxon>Viridiplantae</taxon>
        <taxon>Streptophyta</taxon>
        <taxon>Embryophyta</taxon>
        <taxon>Tracheophyta</taxon>
        <taxon>Spermatophyta</taxon>
        <taxon>Magnoliopsida</taxon>
        <taxon>eudicotyledons</taxon>
        <taxon>Gunneridae</taxon>
        <taxon>Pentapetalae</taxon>
        <taxon>asterids</taxon>
        <taxon>campanulids</taxon>
        <taxon>Asterales</taxon>
        <taxon>Asteraceae</taxon>
        <taxon>Asteroideae</taxon>
        <taxon>Anthemideae</taxon>
        <taxon>Artemisiinae</taxon>
        <taxon>Artemisia</taxon>
    </lineage>
</organism>
<keyword evidence="2" id="KW-1185">Reference proteome</keyword>
<evidence type="ECO:0000313" key="2">
    <source>
        <dbReference type="Proteomes" id="UP000245207"/>
    </source>
</evidence>
<dbReference type="EMBL" id="PKPP01011984">
    <property type="protein sequence ID" value="PWA43170.1"/>
    <property type="molecule type" value="Genomic_DNA"/>
</dbReference>
<reference evidence="1 2" key="1">
    <citation type="journal article" date="2018" name="Mol. Plant">
        <title>The genome of Artemisia annua provides insight into the evolution of Asteraceae family and artemisinin biosynthesis.</title>
        <authorList>
            <person name="Shen Q."/>
            <person name="Zhang L."/>
            <person name="Liao Z."/>
            <person name="Wang S."/>
            <person name="Yan T."/>
            <person name="Shi P."/>
            <person name="Liu M."/>
            <person name="Fu X."/>
            <person name="Pan Q."/>
            <person name="Wang Y."/>
            <person name="Lv Z."/>
            <person name="Lu X."/>
            <person name="Zhang F."/>
            <person name="Jiang W."/>
            <person name="Ma Y."/>
            <person name="Chen M."/>
            <person name="Hao X."/>
            <person name="Li L."/>
            <person name="Tang Y."/>
            <person name="Lv G."/>
            <person name="Zhou Y."/>
            <person name="Sun X."/>
            <person name="Brodelius P.E."/>
            <person name="Rose J.K.C."/>
            <person name="Tang K."/>
        </authorList>
    </citation>
    <scope>NUCLEOTIDE SEQUENCE [LARGE SCALE GENOMIC DNA]</scope>
    <source>
        <strain evidence="2">cv. Huhao1</strain>
        <tissue evidence="1">Leaf</tissue>
    </source>
</reference>
<comment type="caution">
    <text evidence="1">The sequence shown here is derived from an EMBL/GenBank/DDBJ whole genome shotgun (WGS) entry which is preliminary data.</text>
</comment>
<accession>A0A2U1L2H7</accession>
<dbReference type="OrthoDB" id="1736633at2759"/>
<name>A0A2U1L2H7_ARTAN</name>
<proteinExistence type="predicted"/>
<protein>
    <submittedName>
        <fullName evidence="1">Uncharacterized protein</fullName>
    </submittedName>
</protein>
<sequence length="101" mass="12063">MESDKQCMVGDRWVDEQWRKNWHRRMPDGGCTSQQYIDMQQSLQYLELSDHGDTWECTLQQDGSFIVDCIRMHIDEKIFIQEGNTETRWNNLVPIEVNILV</sequence>
<dbReference type="AlphaFoldDB" id="A0A2U1L2H7"/>
<gene>
    <name evidence="1" type="ORF">CTI12_AA538300</name>
</gene>